<dbReference type="GO" id="GO:0003676">
    <property type="term" value="F:nucleic acid binding"/>
    <property type="evidence" value="ECO:0007669"/>
    <property type="project" value="InterPro"/>
</dbReference>
<dbReference type="Pfam" id="PF13456">
    <property type="entry name" value="RVT_3"/>
    <property type="match status" value="1"/>
</dbReference>
<dbReference type="InterPro" id="IPR036397">
    <property type="entry name" value="RNaseH_sf"/>
</dbReference>
<dbReference type="CDD" id="cd06222">
    <property type="entry name" value="RNase_H_like"/>
    <property type="match status" value="1"/>
</dbReference>
<dbReference type="AlphaFoldDB" id="A0A1E5UP87"/>
<proteinExistence type="predicted"/>
<name>A0A1E5UP87_9POAL</name>
<dbReference type="InterPro" id="IPR053151">
    <property type="entry name" value="RNase_H-like"/>
</dbReference>
<evidence type="ECO:0000313" key="2">
    <source>
        <dbReference type="EMBL" id="OEL14674.1"/>
    </source>
</evidence>
<gene>
    <name evidence="2" type="ORF">BAE44_0024308</name>
</gene>
<evidence type="ECO:0000313" key="3">
    <source>
        <dbReference type="Proteomes" id="UP000095767"/>
    </source>
</evidence>
<dbReference type="Proteomes" id="UP000095767">
    <property type="component" value="Unassembled WGS sequence"/>
</dbReference>
<feature type="domain" description="RNase H type-1" evidence="1">
    <location>
        <begin position="2"/>
        <end position="76"/>
    </location>
</feature>
<organism evidence="2 3">
    <name type="scientific">Dichanthelium oligosanthes</name>
    <dbReference type="NCBI Taxonomy" id="888268"/>
    <lineage>
        <taxon>Eukaryota</taxon>
        <taxon>Viridiplantae</taxon>
        <taxon>Streptophyta</taxon>
        <taxon>Embryophyta</taxon>
        <taxon>Tracheophyta</taxon>
        <taxon>Spermatophyta</taxon>
        <taxon>Magnoliopsida</taxon>
        <taxon>Liliopsida</taxon>
        <taxon>Poales</taxon>
        <taxon>Poaceae</taxon>
        <taxon>PACMAD clade</taxon>
        <taxon>Panicoideae</taxon>
        <taxon>Panicodae</taxon>
        <taxon>Paniceae</taxon>
        <taxon>Dichantheliinae</taxon>
        <taxon>Dichanthelium</taxon>
    </lineage>
</organism>
<reference evidence="2 3" key="1">
    <citation type="submission" date="2016-09" db="EMBL/GenBank/DDBJ databases">
        <title>The draft genome of Dichanthelium oligosanthes: A C3 panicoid grass species.</title>
        <authorList>
            <person name="Studer A.J."/>
            <person name="Schnable J.C."/>
            <person name="Brutnell T.P."/>
        </authorList>
    </citation>
    <scope>NUCLEOTIDE SEQUENCE [LARGE SCALE GENOMIC DNA]</scope>
    <source>
        <strain evidence="3">cv. Kellogg 1175</strain>
        <tissue evidence="2">Leaf</tissue>
    </source>
</reference>
<dbReference type="InterPro" id="IPR044730">
    <property type="entry name" value="RNase_H-like_dom_plant"/>
</dbReference>
<keyword evidence="3" id="KW-1185">Reference proteome</keyword>
<evidence type="ECO:0000259" key="1">
    <source>
        <dbReference type="Pfam" id="PF13456"/>
    </source>
</evidence>
<protein>
    <recommendedName>
        <fullName evidence="1">RNase H type-1 domain-containing protein</fullName>
    </recommendedName>
</protein>
<dbReference type="PANTHER" id="PTHR47723:SF24">
    <property type="entry name" value="RNASE H TYPE-1 DOMAIN-CONTAINING PROTEIN"/>
    <property type="match status" value="1"/>
</dbReference>
<dbReference type="Gene3D" id="3.30.420.10">
    <property type="entry name" value="Ribonuclease H-like superfamily/Ribonuclease H"/>
    <property type="match status" value="1"/>
</dbReference>
<dbReference type="OrthoDB" id="694273at2759"/>
<dbReference type="GO" id="GO:0004523">
    <property type="term" value="F:RNA-DNA hybrid ribonuclease activity"/>
    <property type="evidence" value="ECO:0007669"/>
    <property type="project" value="InterPro"/>
</dbReference>
<comment type="caution">
    <text evidence="2">The sequence shown here is derived from an EMBL/GenBank/DDBJ whole genome shotgun (WGS) entry which is preliminary data.</text>
</comment>
<dbReference type="InterPro" id="IPR002156">
    <property type="entry name" value="RNaseH_domain"/>
</dbReference>
<dbReference type="PANTHER" id="PTHR47723">
    <property type="entry name" value="OS05G0353850 PROTEIN"/>
    <property type="match status" value="1"/>
</dbReference>
<sequence>MACREGLSLAADWYVRNVILETDCKSLVGMLQSKEGLKSRLHFIDKEAQEFGNRLPAWSVNPTRREKNGAAHELAYLAKHTEHAAVWHMRCPVCIE</sequence>
<accession>A0A1E5UP87</accession>
<dbReference type="EMBL" id="LWDX02069274">
    <property type="protein sequence ID" value="OEL14674.1"/>
    <property type="molecule type" value="Genomic_DNA"/>
</dbReference>